<organism evidence="1">
    <name type="scientific">marine sediment metagenome</name>
    <dbReference type="NCBI Taxonomy" id="412755"/>
    <lineage>
        <taxon>unclassified sequences</taxon>
        <taxon>metagenomes</taxon>
        <taxon>ecological metagenomes</taxon>
    </lineage>
</organism>
<proteinExistence type="predicted"/>
<protein>
    <submittedName>
        <fullName evidence="1">Uncharacterized protein</fullName>
    </submittedName>
</protein>
<dbReference type="AlphaFoldDB" id="X0VKR8"/>
<reference evidence="1" key="1">
    <citation type="journal article" date="2014" name="Front. Microbiol.">
        <title>High frequency of phylogenetically diverse reductive dehalogenase-homologous genes in deep subseafloor sedimentary metagenomes.</title>
        <authorList>
            <person name="Kawai M."/>
            <person name="Futagami T."/>
            <person name="Toyoda A."/>
            <person name="Takaki Y."/>
            <person name="Nishi S."/>
            <person name="Hori S."/>
            <person name="Arai W."/>
            <person name="Tsubouchi T."/>
            <person name="Morono Y."/>
            <person name="Uchiyama I."/>
            <person name="Ito T."/>
            <person name="Fujiyama A."/>
            <person name="Inagaki F."/>
            <person name="Takami H."/>
        </authorList>
    </citation>
    <scope>NUCLEOTIDE SEQUENCE</scope>
    <source>
        <strain evidence="1">Expedition CK06-06</strain>
    </source>
</reference>
<evidence type="ECO:0000313" key="1">
    <source>
        <dbReference type="EMBL" id="GAG13073.1"/>
    </source>
</evidence>
<sequence length="44" mass="4875">MSFLIPTLCLECDFILDEVDSDGVPLLKCGTDKCPISLSKEKEK</sequence>
<name>X0VKR8_9ZZZZ</name>
<gene>
    <name evidence="1" type="ORF">S01H1_37593</name>
</gene>
<dbReference type="EMBL" id="BARS01023616">
    <property type="protein sequence ID" value="GAG13073.1"/>
    <property type="molecule type" value="Genomic_DNA"/>
</dbReference>
<comment type="caution">
    <text evidence="1">The sequence shown here is derived from an EMBL/GenBank/DDBJ whole genome shotgun (WGS) entry which is preliminary data.</text>
</comment>
<accession>X0VKR8</accession>